<reference evidence="4 5" key="1">
    <citation type="submission" date="2017-03" db="EMBL/GenBank/DDBJ databases">
        <title>New species Polynucleobacter sp. MWH-EgelM1-30-B4.</title>
        <authorList>
            <person name="Hahn M.W."/>
        </authorList>
    </citation>
    <scope>NUCLEOTIDE SEQUENCE [LARGE SCALE GENOMIC DNA]</scope>
    <source>
        <strain evidence="4 5">MWH-EgelM1-30-B4</strain>
    </source>
</reference>
<dbReference type="SUPFAM" id="SSF51735">
    <property type="entry name" value="NAD(P)-binding Rossmann-fold domains"/>
    <property type="match status" value="2"/>
</dbReference>
<evidence type="ECO:0000313" key="4">
    <source>
        <dbReference type="EMBL" id="OWF66229.1"/>
    </source>
</evidence>
<dbReference type="PANTHER" id="PTHR43318">
    <property type="entry name" value="UDP-N-ACETYLGLUCOSAMINE 4,6-DEHYDRATASE"/>
    <property type="match status" value="1"/>
</dbReference>
<dbReference type="InterPro" id="IPR003869">
    <property type="entry name" value="Polysac_CapD-like"/>
</dbReference>
<dbReference type="PANTHER" id="PTHR43318:SF1">
    <property type="entry name" value="POLYSACCHARIDE BIOSYNTHESIS PROTEIN EPSC-RELATED"/>
    <property type="match status" value="1"/>
</dbReference>
<dbReference type="AlphaFoldDB" id="A0A210RYZ8"/>
<keyword evidence="2" id="KW-1133">Transmembrane helix</keyword>
<keyword evidence="2" id="KW-0812">Transmembrane</keyword>
<dbReference type="RefSeq" id="WP_087909029.1">
    <property type="nucleotide sequence ID" value="NZ_NAIA01000002.1"/>
</dbReference>
<dbReference type="Proteomes" id="UP000196880">
    <property type="component" value="Unassembled WGS sequence"/>
</dbReference>
<organism evidence="4 5">
    <name type="scientific">Polynucleobacter hirudinilacicola</name>
    <dbReference type="NCBI Taxonomy" id="1743166"/>
    <lineage>
        <taxon>Bacteria</taxon>
        <taxon>Pseudomonadati</taxon>
        <taxon>Pseudomonadota</taxon>
        <taxon>Betaproteobacteria</taxon>
        <taxon>Burkholderiales</taxon>
        <taxon>Burkholderiaceae</taxon>
        <taxon>Polynucleobacter</taxon>
    </lineage>
</organism>
<dbReference type="InterPro" id="IPR036291">
    <property type="entry name" value="NAD(P)-bd_dom_sf"/>
</dbReference>
<protein>
    <submittedName>
        <fullName evidence="4">Polysaccharide biosynthesis protein</fullName>
    </submittedName>
</protein>
<feature type="transmembrane region" description="Helical" evidence="2">
    <location>
        <begin position="66"/>
        <end position="86"/>
    </location>
</feature>
<comment type="similarity">
    <text evidence="1">Belongs to the polysaccharide synthase family.</text>
</comment>
<feature type="domain" description="Polysaccharide biosynthesis protein CapD-like" evidence="3">
    <location>
        <begin position="270"/>
        <end position="583"/>
    </location>
</feature>
<dbReference type="EMBL" id="NAIA01000002">
    <property type="protein sequence ID" value="OWF66229.1"/>
    <property type="molecule type" value="Genomic_DNA"/>
</dbReference>
<keyword evidence="2" id="KW-0472">Membrane</keyword>
<dbReference type="Gene3D" id="3.40.50.720">
    <property type="entry name" value="NAD(P)-binding Rossmann-like Domain"/>
    <property type="match status" value="2"/>
</dbReference>
<evidence type="ECO:0000256" key="2">
    <source>
        <dbReference type="SAM" id="Phobius"/>
    </source>
</evidence>
<keyword evidence="5" id="KW-1185">Reference proteome</keyword>
<name>A0A210RYZ8_9BURK</name>
<dbReference type="CDD" id="cd05237">
    <property type="entry name" value="UDP_invert_4-6DH_SDR_e"/>
    <property type="match status" value="1"/>
</dbReference>
<comment type="caution">
    <text evidence="4">The sequence shown here is derived from an EMBL/GenBank/DDBJ whole genome shotgun (WGS) entry which is preliminary data.</text>
</comment>
<dbReference type="InterPro" id="IPR051203">
    <property type="entry name" value="Polysaccharide_Synthase-Rel"/>
</dbReference>
<feature type="transmembrane region" description="Helical" evidence="2">
    <location>
        <begin position="92"/>
        <end position="112"/>
    </location>
</feature>
<evidence type="ECO:0000256" key="1">
    <source>
        <dbReference type="ARBA" id="ARBA00007430"/>
    </source>
</evidence>
<dbReference type="Pfam" id="PF02719">
    <property type="entry name" value="Polysacc_synt_2"/>
    <property type="match status" value="1"/>
</dbReference>
<feature type="transmembrane region" description="Helical" evidence="2">
    <location>
        <begin position="31"/>
        <end position="54"/>
    </location>
</feature>
<gene>
    <name evidence="4" type="ORF">B6A14_03265</name>
</gene>
<evidence type="ECO:0000313" key="5">
    <source>
        <dbReference type="Proteomes" id="UP000196880"/>
    </source>
</evidence>
<accession>A0A210RYZ8</accession>
<evidence type="ECO:0000259" key="3">
    <source>
        <dbReference type="Pfam" id="PF02719"/>
    </source>
</evidence>
<proteinExistence type="inferred from homology"/>
<sequence length="639" mass="69885">MSCDVIISAFSVWLAFGLRLDQWGYFQGQQWIVLIVAIGFSFPLFISFGLYRAIFRYVGSAALASMARVFIIYTSLFFCTFTLLGVDDVPRSIGVIQPILLFIGIGASRYFVRYWLGNINNVQKSFYRTQPVALIYGAGSAGRQLALGISSNQEMLVKGFIDDDPYLQGSTINGISVYPNTGLKDLVHRFDITDVLLAIPSVNQNRRSEIIASLNGCGVRVRTLPGLIDLASGRVRIADLHDLDMNDLLGRAVVPPEVGLLEKNIRNQVVLVTGAGGSIGSELCRQIIKLSPKSLILLDSSEHALYLIYEELKKAVVVLKGNHLVNGDDDQDSMPRPALPINLVTCLASVRDSDFLRMIFRAHQPATVFHAAAYKHVPLVEQNPAEGIRNNVFGTFTCAQASLECGVSNFILVSTDKAVRPTNIMGVSKRIAELVLQAMAEIKDDHSTNFSMVRFGNVLGSSGSVAPLFSAQIAAGGPITLTHSEVTRYFMTIPEAAQLVIQASAMAVGGDVFVLDMGEPVRIYDLAVKMVYLSGLLVKDEAHPHGDIEIEVTGLRPGEKLYEELLIGNNPQPTAHPKIMKAHEEFLSWSDLQQELEKLNLALDTCNAQLIRDILKKLVPGYQPNGEAVDWNGGGIPKP</sequence>
<dbReference type="OrthoDB" id="9803111at2"/>